<evidence type="ECO:0000256" key="2">
    <source>
        <dbReference type="ARBA" id="ARBA00022485"/>
    </source>
</evidence>
<dbReference type="GO" id="GO:0022900">
    <property type="term" value="P:electron transport chain"/>
    <property type="evidence" value="ECO:0007669"/>
    <property type="project" value="UniProtKB-UniRule"/>
</dbReference>
<feature type="binding site" evidence="8">
    <location>
        <position position="413"/>
    </location>
    <ligand>
        <name>[4Fe-4S] cluster</name>
        <dbReference type="ChEBI" id="CHEBI:49883"/>
        <label>1</label>
    </ligand>
</feature>
<comment type="function">
    <text evidence="8">Part of a membrane-bound complex that couples electron transfer with translocation of ions across the membrane.</text>
</comment>
<feature type="binding site" evidence="8">
    <location>
        <position position="409"/>
    </location>
    <ligand>
        <name>[4Fe-4S] cluster</name>
        <dbReference type="ChEBI" id="CHEBI:49883"/>
        <label>2</label>
    </ligand>
</feature>
<keyword evidence="6 8" id="KW-0408">Iron</keyword>
<dbReference type="GO" id="GO:0005886">
    <property type="term" value="C:plasma membrane"/>
    <property type="evidence" value="ECO:0007669"/>
    <property type="project" value="UniProtKB-SubCell"/>
</dbReference>
<dbReference type="InterPro" id="IPR019554">
    <property type="entry name" value="Soluble_ligand-bd"/>
</dbReference>
<comment type="similarity">
    <text evidence="8">Belongs to the 4Fe4S bacterial-type ferredoxin family. RnfC subfamily.</text>
</comment>
<dbReference type="EMBL" id="SUMF01000038">
    <property type="protein sequence ID" value="TJZ65386.1"/>
    <property type="molecule type" value="Genomic_DNA"/>
</dbReference>
<dbReference type="InterPro" id="IPR010208">
    <property type="entry name" value="Ion_transpt_RnfC/RsxC"/>
</dbReference>
<dbReference type="InterPro" id="IPR011538">
    <property type="entry name" value="Nuo51_FMN-bd"/>
</dbReference>
<evidence type="ECO:0000259" key="10">
    <source>
        <dbReference type="PROSITE" id="PS51379"/>
    </source>
</evidence>
<dbReference type="InterPro" id="IPR017900">
    <property type="entry name" value="4Fe4S_Fe_S_CS"/>
</dbReference>
<dbReference type="GO" id="GO:0046872">
    <property type="term" value="F:metal ion binding"/>
    <property type="evidence" value="ECO:0007669"/>
    <property type="project" value="UniProtKB-KW"/>
</dbReference>
<keyword evidence="8" id="KW-1278">Translocase</keyword>
<evidence type="ECO:0000256" key="4">
    <source>
        <dbReference type="ARBA" id="ARBA00022737"/>
    </source>
</evidence>
<dbReference type="Gene3D" id="3.30.70.20">
    <property type="match status" value="1"/>
</dbReference>
<proteinExistence type="inferred from homology"/>
<dbReference type="PROSITE" id="PS51379">
    <property type="entry name" value="4FE4S_FER_2"/>
    <property type="match status" value="2"/>
</dbReference>
<keyword evidence="5 8" id="KW-0249">Electron transport</keyword>
<evidence type="ECO:0000256" key="7">
    <source>
        <dbReference type="ARBA" id="ARBA00023014"/>
    </source>
</evidence>
<evidence type="ECO:0000256" key="1">
    <source>
        <dbReference type="ARBA" id="ARBA00022448"/>
    </source>
</evidence>
<feature type="binding site" evidence="8">
    <location>
        <position position="364"/>
    </location>
    <ligand>
        <name>[4Fe-4S] cluster</name>
        <dbReference type="ChEBI" id="CHEBI:49883"/>
        <label>1</label>
    </ligand>
</feature>
<feature type="binding site" evidence="8">
    <location>
        <position position="403"/>
    </location>
    <ligand>
        <name>[4Fe-4S] cluster</name>
        <dbReference type="ChEBI" id="CHEBI:49883"/>
        <label>2</label>
    </ligand>
</feature>
<keyword evidence="8" id="KW-0997">Cell inner membrane</keyword>
<comment type="subcellular location">
    <subcellularLocation>
        <location evidence="8">Cell inner membrane</location>
        <topology evidence="8">Peripheral membrane protein</topology>
    </subcellularLocation>
</comment>
<gene>
    <name evidence="11" type="primary">rsxC</name>
    <name evidence="8" type="synonym">rnfC</name>
    <name evidence="11" type="ORF">FAZ21_18375</name>
</gene>
<keyword evidence="12" id="KW-1185">Reference proteome</keyword>
<evidence type="ECO:0000313" key="11">
    <source>
        <dbReference type="EMBL" id="TJZ65386.1"/>
    </source>
</evidence>
<dbReference type="GO" id="GO:0051539">
    <property type="term" value="F:4 iron, 4 sulfur cluster binding"/>
    <property type="evidence" value="ECO:0007669"/>
    <property type="project" value="UniProtKB-KW"/>
</dbReference>
<dbReference type="PANTHER" id="PTHR43034:SF2">
    <property type="entry name" value="ION-TRANSLOCATING OXIDOREDUCTASE COMPLEX SUBUNIT C"/>
    <property type="match status" value="1"/>
</dbReference>
<evidence type="ECO:0000256" key="6">
    <source>
        <dbReference type="ARBA" id="ARBA00023004"/>
    </source>
</evidence>
<dbReference type="NCBIfam" id="TIGR01945">
    <property type="entry name" value="rnfC"/>
    <property type="match status" value="1"/>
</dbReference>
<dbReference type="GO" id="GO:0009055">
    <property type="term" value="F:electron transfer activity"/>
    <property type="evidence" value="ECO:0007669"/>
    <property type="project" value="InterPro"/>
</dbReference>
<dbReference type="Pfam" id="PF10531">
    <property type="entry name" value="SLBB"/>
    <property type="match status" value="1"/>
</dbReference>
<dbReference type="NCBIfam" id="NF003454">
    <property type="entry name" value="PRK05035.1"/>
    <property type="match status" value="1"/>
</dbReference>
<dbReference type="InterPro" id="IPR037225">
    <property type="entry name" value="Nuo51_FMN-bd_sf"/>
</dbReference>
<feature type="domain" description="4Fe-4S ferredoxin-type" evidence="10">
    <location>
        <begin position="354"/>
        <end position="384"/>
    </location>
</feature>
<keyword evidence="8" id="KW-0472">Membrane</keyword>
<comment type="subunit">
    <text evidence="8">The complex is composed of six subunits: RnfA, RnfB, RnfC, RnfD, RnfE and RnfG.</text>
</comment>
<dbReference type="InterPro" id="IPR017896">
    <property type="entry name" value="4Fe4S_Fe-S-bd"/>
</dbReference>
<dbReference type="Pfam" id="PF13375">
    <property type="entry name" value="RnfC_N"/>
    <property type="match status" value="1"/>
</dbReference>
<keyword evidence="8" id="KW-1003">Cell membrane</keyword>
<evidence type="ECO:0000256" key="3">
    <source>
        <dbReference type="ARBA" id="ARBA00022723"/>
    </source>
</evidence>
<dbReference type="Proteomes" id="UP000310016">
    <property type="component" value="Unassembled WGS sequence"/>
</dbReference>
<protein>
    <recommendedName>
        <fullName evidence="8">Ion-translocating oxidoreductase complex subunit C</fullName>
        <ecNumber evidence="8">7.-.-.-</ecNumber>
    </recommendedName>
    <alternativeName>
        <fullName evidence="8">Rnf electron transport complex subunit C</fullName>
    </alternativeName>
</protein>
<dbReference type="HAMAP" id="MF_00461">
    <property type="entry name" value="RsxC_RnfC"/>
    <property type="match status" value="1"/>
</dbReference>
<accession>A0A4U0PCC0</accession>
<dbReference type="Pfam" id="PF12838">
    <property type="entry name" value="Fer4_7"/>
    <property type="match status" value="1"/>
</dbReference>
<sequence>MSHLYSFHGGIHPPEHKAESNGARIATVPLPPQLVVPLSQHIGNGAKPLVAPGDLVRKGQMIGSADGRVSAAVHAPTSGRVLTVAPRVIAHPSGLSEPCVVIEPDGEERWVERSPFDWRNADGSVVMDYLRDMGVVGLGGAVFPSHLKLGGARALDTLVINGAECEPYITCDDRLMRERADEIVTGIRIVRTLMNAQRVKVGIEDNKPEAIEAMQLACGGSDIEVIAVPTLYPSGGAKQLTRLLTGREVPAGVRATDLGVQCFNVGTVQALYRALEHGEPLISRIVTLTGAVAQPGNVEALLGTPLSHLMAFAGAGPEVAGYVYGGPMMGFVLPSLDAGLSKSGNCIIARSPELFPTAPPEMPCIRCGTCAEACPAQLQPMDLYWFARARQFGRTQERHLFDCIECGACAYVCPSNIRLVDYFRYAKSEIWAAEKSRDAATVARRRHEARQARQDREKRERAERLADHYLPGGRAPAQPG</sequence>
<keyword evidence="7 8" id="KW-0411">Iron-sulfur</keyword>
<keyword evidence="2 8" id="KW-0004">4Fe-4S</keyword>
<evidence type="ECO:0000256" key="8">
    <source>
        <dbReference type="HAMAP-Rule" id="MF_00461"/>
    </source>
</evidence>
<comment type="caution">
    <text evidence="11">The sequence shown here is derived from an EMBL/GenBank/DDBJ whole genome shotgun (WGS) entry which is preliminary data.</text>
</comment>
<feature type="region of interest" description="Disordered" evidence="9">
    <location>
        <begin position="442"/>
        <end position="480"/>
    </location>
</feature>
<feature type="domain" description="4Fe-4S ferredoxin-type" evidence="10">
    <location>
        <begin position="394"/>
        <end position="422"/>
    </location>
</feature>
<evidence type="ECO:0000256" key="5">
    <source>
        <dbReference type="ARBA" id="ARBA00022982"/>
    </source>
</evidence>
<comment type="cofactor">
    <cofactor evidence="8">
        <name>[4Fe-4S] cluster</name>
        <dbReference type="ChEBI" id="CHEBI:49883"/>
    </cofactor>
    <text evidence="8">Binds 2 [4Fe-4S] clusters per subunit.</text>
</comment>
<feature type="binding site" evidence="8">
    <location>
        <position position="406"/>
    </location>
    <ligand>
        <name>[4Fe-4S] cluster</name>
        <dbReference type="ChEBI" id="CHEBI:49883"/>
        <label>2</label>
    </ligand>
</feature>
<feature type="binding site" evidence="8">
    <location>
        <position position="374"/>
    </location>
    <ligand>
        <name>[4Fe-4S] cluster</name>
        <dbReference type="ChEBI" id="CHEBI:49883"/>
        <label>2</label>
    </ligand>
</feature>
<feature type="binding site" evidence="8">
    <location>
        <position position="370"/>
    </location>
    <ligand>
        <name>[4Fe-4S] cluster</name>
        <dbReference type="ChEBI" id="CHEBI:49883"/>
        <label>1</label>
    </ligand>
</feature>
<dbReference type="Gene3D" id="3.40.50.11540">
    <property type="entry name" value="NADH-ubiquinone oxidoreductase 51kDa subunit"/>
    <property type="match status" value="1"/>
</dbReference>
<keyword evidence="3 8" id="KW-0479">Metal-binding</keyword>
<reference evidence="11 12" key="1">
    <citation type="submission" date="2019-04" db="EMBL/GenBank/DDBJ databases">
        <title>Chitiniphilus eburnea sp. nov., a novel chitinolytic bacterium isolated from aquaculture sludge.</title>
        <authorList>
            <person name="Sheng M."/>
        </authorList>
    </citation>
    <scope>NUCLEOTIDE SEQUENCE [LARGE SCALE GENOMIC DNA]</scope>
    <source>
        <strain evidence="11 12">HX-2-15</strain>
    </source>
</reference>
<keyword evidence="1 8" id="KW-0813">Transport</keyword>
<keyword evidence="4 8" id="KW-0677">Repeat</keyword>
<dbReference type="InterPro" id="IPR026902">
    <property type="entry name" value="RnfC_N"/>
</dbReference>
<feature type="compositionally biased region" description="Basic and acidic residues" evidence="9">
    <location>
        <begin position="449"/>
        <end position="467"/>
    </location>
</feature>
<dbReference type="PANTHER" id="PTHR43034">
    <property type="entry name" value="ION-TRANSLOCATING OXIDOREDUCTASE COMPLEX SUBUNIT C"/>
    <property type="match status" value="1"/>
</dbReference>
<feature type="binding site" evidence="8">
    <location>
        <position position="367"/>
    </location>
    <ligand>
        <name>[4Fe-4S] cluster</name>
        <dbReference type="ChEBI" id="CHEBI:49883"/>
        <label>1</label>
    </ligand>
</feature>
<name>A0A4U0PCC0_9NEIS</name>
<organism evidence="11 12">
    <name type="scientific">Chitiniphilus eburneus</name>
    <dbReference type="NCBI Taxonomy" id="2571148"/>
    <lineage>
        <taxon>Bacteria</taxon>
        <taxon>Pseudomonadati</taxon>
        <taxon>Pseudomonadota</taxon>
        <taxon>Betaproteobacteria</taxon>
        <taxon>Neisseriales</taxon>
        <taxon>Chitinibacteraceae</taxon>
        <taxon>Chitiniphilus</taxon>
    </lineage>
</organism>
<dbReference type="Pfam" id="PF01512">
    <property type="entry name" value="Complex1_51K"/>
    <property type="match status" value="1"/>
</dbReference>
<dbReference type="OrthoDB" id="9767754at2"/>
<evidence type="ECO:0000256" key="9">
    <source>
        <dbReference type="SAM" id="MobiDB-lite"/>
    </source>
</evidence>
<dbReference type="SUPFAM" id="SSF46548">
    <property type="entry name" value="alpha-helical ferredoxin"/>
    <property type="match status" value="1"/>
</dbReference>
<evidence type="ECO:0000313" key="12">
    <source>
        <dbReference type="Proteomes" id="UP000310016"/>
    </source>
</evidence>
<dbReference type="EC" id="7.-.-.-" evidence="8"/>
<dbReference type="SUPFAM" id="SSF142019">
    <property type="entry name" value="Nqo1 FMN-binding domain-like"/>
    <property type="match status" value="1"/>
</dbReference>
<dbReference type="PROSITE" id="PS00198">
    <property type="entry name" value="4FE4S_FER_1"/>
    <property type="match status" value="1"/>
</dbReference>
<dbReference type="AlphaFoldDB" id="A0A4U0PCC0"/>